<organism evidence="3 4">
    <name type="scientific">Lentithecium fluviatile CBS 122367</name>
    <dbReference type="NCBI Taxonomy" id="1168545"/>
    <lineage>
        <taxon>Eukaryota</taxon>
        <taxon>Fungi</taxon>
        <taxon>Dikarya</taxon>
        <taxon>Ascomycota</taxon>
        <taxon>Pezizomycotina</taxon>
        <taxon>Dothideomycetes</taxon>
        <taxon>Pleosporomycetidae</taxon>
        <taxon>Pleosporales</taxon>
        <taxon>Massarineae</taxon>
        <taxon>Lentitheciaceae</taxon>
        <taxon>Lentithecium</taxon>
    </lineage>
</organism>
<dbReference type="OrthoDB" id="10261563at2759"/>
<dbReference type="Pfam" id="PF00646">
    <property type="entry name" value="F-box"/>
    <property type="match status" value="1"/>
</dbReference>
<accession>A0A6G1IYA3</accession>
<dbReference type="PANTHER" id="PTHR22306">
    <property type="entry name" value="CHROMOSOME 7 OPEN READING FRAME 50"/>
    <property type="match status" value="1"/>
</dbReference>
<dbReference type="AlphaFoldDB" id="A0A6G1IYA3"/>
<dbReference type="InterPro" id="IPR019327">
    <property type="entry name" value="WKF"/>
</dbReference>
<feature type="compositionally biased region" description="Basic and acidic residues" evidence="1">
    <location>
        <begin position="140"/>
        <end position="150"/>
    </location>
</feature>
<feature type="compositionally biased region" description="Low complexity" evidence="1">
    <location>
        <begin position="210"/>
        <end position="225"/>
    </location>
</feature>
<evidence type="ECO:0000313" key="4">
    <source>
        <dbReference type="Proteomes" id="UP000799291"/>
    </source>
</evidence>
<dbReference type="Pfam" id="PF10180">
    <property type="entry name" value="WKF"/>
    <property type="match status" value="1"/>
</dbReference>
<gene>
    <name evidence="3" type="ORF">K458DRAFT_305886</name>
</gene>
<feature type="compositionally biased region" description="Polar residues" evidence="1">
    <location>
        <begin position="172"/>
        <end position="181"/>
    </location>
</feature>
<feature type="compositionally biased region" description="Low complexity" evidence="1">
    <location>
        <begin position="538"/>
        <end position="547"/>
    </location>
</feature>
<feature type="compositionally biased region" description="Basic and acidic residues" evidence="1">
    <location>
        <begin position="399"/>
        <end position="410"/>
    </location>
</feature>
<feature type="region of interest" description="Disordered" evidence="1">
    <location>
        <begin position="203"/>
        <end position="241"/>
    </location>
</feature>
<feature type="compositionally biased region" description="Low complexity" evidence="1">
    <location>
        <begin position="515"/>
        <end position="529"/>
    </location>
</feature>
<dbReference type="Proteomes" id="UP000799291">
    <property type="component" value="Unassembled WGS sequence"/>
</dbReference>
<feature type="region of interest" description="Disordered" evidence="1">
    <location>
        <begin position="560"/>
        <end position="579"/>
    </location>
</feature>
<dbReference type="SUPFAM" id="SSF81383">
    <property type="entry name" value="F-box domain"/>
    <property type="match status" value="1"/>
</dbReference>
<feature type="region of interest" description="Disordered" evidence="1">
    <location>
        <begin position="18"/>
        <end position="188"/>
    </location>
</feature>
<dbReference type="InterPro" id="IPR036047">
    <property type="entry name" value="F-box-like_dom_sf"/>
</dbReference>
<dbReference type="InterPro" id="IPR001810">
    <property type="entry name" value="F-box_dom"/>
</dbReference>
<evidence type="ECO:0000259" key="2">
    <source>
        <dbReference type="PROSITE" id="PS50181"/>
    </source>
</evidence>
<feature type="compositionally biased region" description="Basic and acidic residues" evidence="1">
    <location>
        <begin position="74"/>
        <end position="97"/>
    </location>
</feature>
<protein>
    <recommendedName>
        <fullName evidence="2">F-box domain-containing protein</fullName>
    </recommendedName>
</protein>
<feature type="compositionally biased region" description="Low complexity" evidence="1">
    <location>
        <begin position="495"/>
        <end position="507"/>
    </location>
</feature>
<evidence type="ECO:0000313" key="3">
    <source>
        <dbReference type="EMBL" id="KAF2682920.1"/>
    </source>
</evidence>
<name>A0A6G1IYA3_9PLEO</name>
<dbReference type="PANTHER" id="PTHR22306:SF2">
    <property type="entry name" value="CHROMOSOME 7 OPEN READING FRAME 50"/>
    <property type="match status" value="1"/>
</dbReference>
<proteinExistence type="predicted"/>
<feature type="region of interest" description="Disordered" evidence="1">
    <location>
        <begin position="456"/>
        <end position="549"/>
    </location>
</feature>
<feature type="domain" description="F-box" evidence="2">
    <location>
        <begin position="588"/>
        <end position="637"/>
    </location>
</feature>
<dbReference type="CDD" id="cd09917">
    <property type="entry name" value="F-box_SF"/>
    <property type="match status" value="1"/>
</dbReference>
<dbReference type="EMBL" id="MU005585">
    <property type="protein sequence ID" value="KAF2682920.1"/>
    <property type="molecule type" value="Genomic_DNA"/>
</dbReference>
<sequence>MDHAARRIPAWKRLGLKLKRNQSGEETQGDEHQVAEHQHSDRDIVWGDTLKDEQPAIRRAEESSLRLGKRKHLAEHDDQASKKSRKTQEEHDPHGDTAEVISNITHLDKGASELAASVAPTSDTPRPKGDPNYRRKKGRRSEQHDERKPVSEQTNESPEASGRNLGRRPRTPSLSPGQQDLASDGATLFVSTETDFPVMPATVASKKQVLSTKKSTTNSASSSLSPRVDRRKSVTFTPDTKTVDGNSASNLFKKWVQEQKGSVVEFSQAEIAQFAPPKSHPANDIPSPSATSNNASITPAVSIRGKKKDPSRYTAYLTQYYIDRSNWKFNKAKQNDVLENAPNIFRIPDTHEEALIAYIKGLQGAGVIERLKQRCTTAIKELDIETSTMDDPEVRKAAQEEALQEHLSRESKRRRVESDIENMLGHPYSEGYIRRLKRARAEALLTALNVAAPAPVHAKPQTNGSSKKFSPEPVRPLPSRRISRKSDASSDESSDSSSSEESASSSESSDDSDSDSSSNAGDTTGAAANDSDDGSGSGSDDSSQASSKIIPQSQLCTSNPLIKPDISLQPSHQARYQPPTLSSSLMSAMALSSLPTELIEQIAEHLDIQSLRSFRLTSSSISRQSLHLFKYRFFRKRTLKWNTESLRQLDDITSHPRFEGCLQDLVVDATPRFAIRMWELEKGVVDAAAQQDFEKRIHLQSSYLKIEEEAEDASRFWNETRQDQKTLAVVFTRLQTLLSVTFAYDGMDKNHLLFGRRYCENSQNEMSRPFVSTMAAIATSRLIVQSIGVDPERRYGAISIGRLESISPVLANFGDAFLKLDSLELNLRDWRYSDEGFEMPAGRAPFVVRFLSKFKNLRILELSCFSLLEDILPEMAKQCQFPHLEVCTLDLFRIRAVKVLFDFLEPSKNSLRSLRLSHIVLKDEHTEWDQVLRRIASEFTLEKAEFKSLFMRLGARVGFDGSMQGSLVLEAPGVKGQLEKHAANLVGGNWGPAWHLAAVAYPFIGLRT</sequence>
<feature type="compositionally biased region" description="Basic and acidic residues" evidence="1">
    <location>
        <begin position="29"/>
        <end position="64"/>
    </location>
</feature>
<feature type="region of interest" description="Disordered" evidence="1">
    <location>
        <begin position="399"/>
        <end position="418"/>
    </location>
</feature>
<evidence type="ECO:0000256" key="1">
    <source>
        <dbReference type="SAM" id="MobiDB-lite"/>
    </source>
</evidence>
<reference evidence="3" key="1">
    <citation type="journal article" date="2020" name="Stud. Mycol.">
        <title>101 Dothideomycetes genomes: a test case for predicting lifestyles and emergence of pathogens.</title>
        <authorList>
            <person name="Haridas S."/>
            <person name="Albert R."/>
            <person name="Binder M."/>
            <person name="Bloem J."/>
            <person name="Labutti K."/>
            <person name="Salamov A."/>
            <person name="Andreopoulos B."/>
            <person name="Baker S."/>
            <person name="Barry K."/>
            <person name="Bills G."/>
            <person name="Bluhm B."/>
            <person name="Cannon C."/>
            <person name="Castanera R."/>
            <person name="Culley D."/>
            <person name="Daum C."/>
            <person name="Ezra D."/>
            <person name="Gonzalez J."/>
            <person name="Henrissat B."/>
            <person name="Kuo A."/>
            <person name="Liang C."/>
            <person name="Lipzen A."/>
            <person name="Lutzoni F."/>
            <person name="Magnuson J."/>
            <person name="Mondo S."/>
            <person name="Nolan M."/>
            <person name="Ohm R."/>
            <person name="Pangilinan J."/>
            <person name="Park H.-J."/>
            <person name="Ramirez L."/>
            <person name="Alfaro M."/>
            <person name="Sun H."/>
            <person name="Tritt A."/>
            <person name="Yoshinaga Y."/>
            <person name="Zwiers L.-H."/>
            <person name="Turgeon B."/>
            <person name="Goodwin S."/>
            <person name="Spatafora J."/>
            <person name="Crous P."/>
            <person name="Grigoriev I."/>
        </authorList>
    </citation>
    <scope>NUCLEOTIDE SEQUENCE</scope>
    <source>
        <strain evidence="3">CBS 122367</strain>
    </source>
</reference>
<keyword evidence="4" id="KW-1185">Reference proteome</keyword>
<dbReference type="PROSITE" id="PS50181">
    <property type="entry name" value="FBOX"/>
    <property type="match status" value="1"/>
</dbReference>
<dbReference type="SUPFAM" id="SSF52047">
    <property type="entry name" value="RNI-like"/>
    <property type="match status" value="1"/>
</dbReference>